<gene>
    <name evidence="1" type="ORF">HUG20_10515</name>
</gene>
<dbReference type="AlphaFoldDB" id="A0A7T7CFL4"/>
<keyword evidence="2" id="KW-1185">Reference proteome</keyword>
<dbReference type="RefSeq" id="WP_200084547.1">
    <property type="nucleotide sequence ID" value="NZ_CP054706.1"/>
</dbReference>
<evidence type="ECO:0000313" key="2">
    <source>
        <dbReference type="Proteomes" id="UP000595349"/>
    </source>
</evidence>
<protein>
    <submittedName>
        <fullName evidence="1">Uncharacterized protein</fullName>
    </submittedName>
</protein>
<reference evidence="1 2" key="1">
    <citation type="submission" date="2020-06" db="EMBL/GenBank/DDBJ databases">
        <title>Genomic analysis of Salicibibacter sp. NKC21-4.</title>
        <authorList>
            <person name="Oh Y.J."/>
        </authorList>
    </citation>
    <scope>NUCLEOTIDE SEQUENCE [LARGE SCALE GENOMIC DNA]</scope>
    <source>
        <strain evidence="1 2">NKC21-4</strain>
    </source>
</reference>
<dbReference type="EMBL" id="CP054706">
    <property type="protein sequence ID" value="QQK80282.1"/>
    <property type="molecule type" value="Genomic_DNA"/>
</dbReference>
<name>A0A7T7CFL4_9BACI</name>
<dbReference type="KEGG" id="scib:HUG20_10515"/>
<dbReference type="Proteomes" id="UP000595349">
    <property type="component" value="Chromosome"/>
</dbReference>
<sequence>MRVIVLGSNKYAIGIIKKAFMSNAEFISVFEKDDSLLMDLKEELNKELGDI</sequence>
<accession>A0A7T7CFL4</accession>
<organism evidence="1 2">
    <name type="scientific">Salicibibacter cibi</name>
    <dbReference type="NCBI Taxonomy" id="2743001"/>
    <lineage>
        <taxon>Bacteria</taxon>
        <taxon>Bacillati</taxon>
        <taxon>Bacillota</taxon>
        <taxon>Bacilli</taxon>
        <taxon>Bacillales</taxon>
        <taxon>Bacillaceae</taxon>
        <taxon>Salicibibacter</taxon>
    </lineage>
</organism>
<evidence type="ECO:0000313" key="1">
    <source>
        <dbReference type="EMBL" id="QQK80282.1"/>
    </source>
</evidence>
<proteinExistence type="predicted"/>